<dbReference type="GO" id="GO:0016491">
    <property type="term" value="F:oxidoreductase activity"/>
    <property type="evidence" value="ECO:0007669"/>
    <property type="project" value="UniProtKB-KW"/>
</dbReference>
<keyword evidence="3" id="KW-1185">Reference proteome</keyword>
<gene>
    <name evidence="2" type="ORF">WJX74_004878</name>
</gene>
<proteinExistence type="predicted"/>
<dbReference type="PRINTS" id="PR00081">
    <property type="entry name" value="GDHRDH"/>
</dbReference>
<name>A0AAW1RBQ9_9CHLO</name>
<reference evidence="2 3" key="1">
    <citation type="journal article" date="2024" name="Nat. Commun.">
        <title>Phylogenomics reveals the evolutionary origins of lichenization in chlorophyte algae.</title>
        <authorList>
            <person name="Puginier C."/>
            <person name="Libourel C."/>
            <person name="Otte J."/>
            <person name="Skaloud P."/>
            <person name="Haon M."/>
            <person name="Grisel S."/>
            <person name="Petersen M."/>
            <person name="Berrin J.G."/>
            <person name="Delaux P.M."/>
            <person name="Dal Grande F."/>
            <person name="Keller J."/>
        </authorList>
    </citation>
    <scope>NUCLEOTIDE SEQUENCE [LARGE SCALE GENOMIC DNA]</scope>
    <source>
        <strain evidence="2 3">SAG 2145</strain>
    </source>
</reference>
<dbReference type="InterPro" id="IPR036291">
    <property type="entry name" value="NAD(P)-bd_dom_sf"/>
</dbReference>
<dbReference type="PANTHER" id="PTHR43157">
    <property type="entry name" value="PHOSPHATIDYLINOSITOL-GLYCAN BIOSYNTHESIS CLASS F PROTEIN-RELATED"/>
    <property type="match status" value="1"/>
</dbReference>
<dbReference type="Gene3D" id="3.40.50.720">
    <property type="entry name" value="NAD(P)-binding Rossmann-like Domain"/>
    <property type="match status" value="1"/>
</dbReference>
<dbReference type="PANTHER" id="PTHR43157:SF31">
    <property type="entry name" value="PHOSPHATIDYLINOSITOL-GLYCAN BIOSYNTHESIS CLASS F PROTEIN"/>
    <property type="match status" value="1"/>
</dbReference>
<evidence type="ECO:0000313" key="3">
    <source>
        <dbReference type="Proteomes" id="UP001438707"/>
    </source>
</evidence>
<comment type="caution">
    <text evidence="2">The sequence shown here is derived from an EMBL/GenBank/DDBJ whole genome shotgun (WGS) entry which is preliminary data.</text>
</comment>
<protein>
    <submittedName>
        <fullName evidence="2">Uncharacterized protein</fullName>
    </submittedName>
</protein>
<dbReference type="SUPFAM" id="SSF51735">
    <property type="entry name" value="NAD(P)-binding Rossmann-fold domains"/>
    <property type="match status" value="1"/>
</dbReference>
<dbReference type="Proteomes" id="UP001438707">
    <property type="component" value="Unassembled WGS sequence"/>
</dbReference>
<organism evidence="2 3">
    <name type="scientific">Apatococcus lobatus</name>
    <dbReference type="NCBI Taxonomy" id="904363"/>
    <lineage>
        <taxon>Eukaryota</taxon>
        <taxon>Viridiplantae</taxon>
        <taxon>Chlorophyta</taxon>
        <taxon>core chlorophytes</taxon>
        <taxon>Trebouxiophyceae</taxon>
        <taxon>Chlorellales</taxon>
        <taxon>Chlorellaceae</taxon>
        <taxon>Apatococcus</taxon>
    </lineage>
</organism>
<dbReference type="AlphaFoldDB" id="A0AAW1RBQ9"/>
<sequence length="300" mass="32312">MTTSSTLGAYSTAEQALQGADLSGKTVLLTGGNSGIGTETARVLALAGARVILTSRRIGAGQEVADIIQKQGVKGKVVVKQLDLSDLTSVQALAADINATEPRLDLLILNAGVMACPQSYTKQDFEMQIGQFSSRIVVVSSLAHAWAASEGINFNDMHYQKRAYKAGAAYSQSKLANLLFAKHLAKRLAGSHVTAFSLHPGTIMTNLARHLPIARLQWFKRLLYWLTTLLWFIPELKTIQRGAATTVYVATAPGLEAHSGGYFSNCREATPSKNGRNAELASKLWASTEEQLAAVLRKLK</sequence>
<keyword evidence="1" id="KW-0560">Oxidoreductase</keyword>
<evidence type="ECO:0000256" key="1">
    <source>
        <dbReference type="ARBA" id="ARBA00023002"/>
    </source>
</evidence>
<dbReference type="InterPro" id="IPR002347">
    <property type="entry name" value="SDR_fam"/>
</dbReference>
<dbReference type="EMBL" id="JALJOS010000014">
    <property type="protein sequence ID" value="KAK9831144.1"/>
    <property type="molecule type" value="Genomic_DNA"/>
</dbReference>
<accession>A0AAW1RBQ9</accession>
<evidence type="ECO:0000313" key="2">
    <source>
        <dbReference type="EMBL" id="KAK9831144.1"/>
    </source>
</evidence>
<dbReference type="Pfam" id="PF00106">
    <property type="entry name" value="adh_short"/>
    <property type="match status" value="1"/>
</dbReference>